<dbReference type="InterPro" id="IPR022029">
    <property type="entry name" value="YoaR-like_PG-bd"/>
</dbReference>
<evidence type="ECO:0000256" key="1">
    <source>
        <dbReference type="SAM" id="MobiDB-lite"/>
    </source>
</evidence>
<dbReference type="InterPro" id="IPR007391">
    <property type="entry name" value="Vancomycin_resist_VanW"/>
</dbReference>
<dbReference type="EMBL" id="CP019688">
    <property type="protein sequence ID" value="AQQ16198.1"/>
    <property type="molecule type" value="Genomic_DNA"/>
</dbReference>
<organism evidence="4 5">
    <name type="scientific">Corynebacterium glaucum</name>
    <dbReference type="NCBI Taxonomy" id="187491"/>
    <lineage>
        <taxon>Bacteria</taxon>
        <taxon>Bacillati</taxon>
        <taxon>Actinomycetota</taxon>
        <taxon>Actinomycetes</taxon>
        <taxon>Mycobacteriales</taxon>
        <taxon>Corynebacteriaceae</taxon>
        <taxon>Corynebacterium</taxon>
    </lineage>
</organism>
<gene>
    <name evidence="4" type="primary">vanW</name>
    <name evidence="4" type="ORF">CGLAU_11335</name>
</gene>
<evidence type="ECO:0000313" key="4">
    <source>
        <dbReference type="EMBL" id="AQQ16198.1"/>
    </source>
</evidence>
<sequence>MSTVNATTQRLGRGGKIALGVVLGALAVLLAIYVADLAFNRGNVPRGTEVGGVAIGGMSPAEAEAKLEQELGGVEKNAVEIRAGSQRSTLVPEAAGLAVDWPATVEAAGVEPMNPFIRLRNLISTREVDVVTTVDEARFAPEIDRVNGELRVEPIDGSIAVENGRAVEHAPENGQDVTNEVLREYVTGQWLRPEGVEITKLETLTPAIDESVLKDAMQGPVRSALDGPLTVRGKRHGDGEGEVAASIPQERLGEIVEFPVVDGKITPLVHPEAAEAIFAEQLKETETEKQNARVLASGGVEPSVDGIVVDWGKTLERFEDRLLGDSPRDWEATYKEEPANFTTDMAQNATFDQVVGSFTTGGYSGASGTNIGIVARAVNGAIVNPGETFSLNGHTGPRGAAQGYVESGIILNGRADTAVGGGISQFATTLYNASYFAGMTDIAHTAHSYYISRYPAGREATVYEGAIDLQFRNDSPHPVKIETSVGGGEVTVNLMGVKTVNVESVNGGRWAHTSPQEQVVTGSSCIPSSGIPGFTTSDTRIISDLSGNEIKRETQTTVYSPQPIVRCGDGGDSGPAPAPEPPEGE</sequence>
<keyword evidence="2" id="KW-0812">Transmembrane</keyword>
<feature type="compositionally biased region" description="Pro residues" evidence="1">
    <location>
        <begin position="576"/>
        <end position="585"/>
    </location>
</feature>
<keyword evidence="2" id="KW-0472">Membrane</keyword>
<dbReference type="PANTHER" id="PTHR35788">
    <property type="entry name" value="EXPORTED PROTEIN-RELATED"/>
    <property type="match status" value="1"/>
</dbReference>
<reference evidence="4 5" key="1">
    <citation type="submission" date="2016-12" db="EMBL/GenBank/DDBJ databases">
        <authorList>
            <person name="Song W.-J."/>
            <person name="Kurnit D.M."/>
        </authorList>
    </citation>
    <scope>NUCLEOTIDE SEQUENCE [LARGE SCALE GENOMIC DNA]</scope>
    <source>
        <strain evidence="4 5">DSM 30827</strain>
    </source>
</reference>
<name>A0A1Q2HZC5_9CORY</name>
<feature type="transmembrane region" description="Helical" evidence="2">
    <location>
        <begin position="17"/>
        <end position="35"/>
    </location>
</feature>
<dbReference type="AlphaFoldDB" id="A0A1Q2HZC5"/>
<dbReference type="Pfam" id="PF12229">
    <property type="entry name" value="PG_binding_4"/>
    <property type="match status" value="1"/>
</dbReference>
<evidence type="ECO:0000256" key="2">
    <source>
        <dbReference type="SAM" id="Phobius"/>
    </source>
</evidence>
<protein>
    <submittedName>
        <fullName evidence="4">Vancomycin B-type resistance protein VanW</fullName>
    </submittedName>
</protein>
<feature type="domain" description="YoaR-like putative peptidoglycan binding" evidence="3">
    <location>
        <begin position="263"/>
        <end position="328"/>
    </location>
</feature>
<feature type="region of interest" description="Disordered" evidence="1">
    <location>
        <begin position="554"/>
        <end position="585"/>
    </location>
</feature>
<keyword evidence="2" id="KW-1133">Transmembrane helix</keyword>
<proteinExistence type="predicted"/>
<evidence type="ECO:0000313" key="5">
    <source>
        <dbReference type="Proteomes" id="UP000217209"/>
    </source>
</evidence>
<dbReference type="Pfam" id="PF04294">
    <property type="entry name" value="VanW"/>
    <property type="match status" value="1"/>
</dbReference>
<keyword evidence="5" id="KW-1185">Reference proteome</keyword>
<dbReference type="Proteomes" id="UP000217209">
    <property type="component" value="Chromosome"/>
</dbReference>
<dbReference type="KEGG" id="cgv:CGLAU_11335"/>
<dbReference type="PANTHER" id="PTHR35788:SF1">
    <property type="entry name" value="EXPORTED PROTEIN"/>
    <property type="match status" value="1"/>
</dbReference>
<dbReference type="RefSeq" id="WP_232507115.1">
    <property type="nucleotide sequence ID" value="NZ_CP019688.1"/>
</dbReference>
<dbReference type="InterPro" id="IPR052913">
    <property type="entry name" value="Glycopeptide_resist_protein"/>
</dbReference>
<evidence type="ECO:0000259" key="3">
    <source>
        <dbReference type="Pfam" id="PF12229"/>
    </source>
</evidence>
<accession>A0A1Q2HZC5</accession>